<protein>
    <submittedName>
        <fullName evidence="4">Uncharacterized protein</fullName>
    </submittedName>
</protein>
<feature type="transmembrane region" description="Helical" evidence="1">
    <location>
        <begin position="460"/>
        <end position="484"/>
    </location>
</feature>
<dbReference type="Proteomes" id="UP000433883">
    <property type="component" value="Unassembled WGS sequence"/>
</dbReference>
<dbReference type="EMBL" id="WNWQ01000005">
    <property type="protein sequence ID" value="KAE9985646.1"/>
    <property type="molecule type" value="Genomic_DNA"/>
</dbReference>
<evidence type="ECO:0000313" key="4">
    <source>
        <dbReference type="EMBL" id="KAE9989358.1"/>
    </source>
</evidence>
<feature type="transmembrane region" description="Helical" evidence="1">
    <location>
        <begin position="258"/>
        <end position="278"/>
    </location>
</feature>
<dbReference type="AlphaFoldDB" id="A0A8H3VLY3"/>
<keyword evidence="6" id="KW-1185">Reference proteome</keyword>
<dbReference type="Proteomes" id="UP000447873">
    <property type="component" value="Unassembled WGS sequence"/>
</dbReference>
<dbReference type="Pfam" id="PF11915">
    <property type="entry name" value="DUF3433"/>
    <property type="match status" value="2"/>
</dbReference>
<feature type="transmembrane region" description="Helical" evidence="1">
    <location>
        <begin position="96"/>
        <end position="114"/>
    </location>
</feature>
<keyword evidence="1" id="KW-1133">Transmembrane helix</keyword>
<dbReference type="EMBL" id="WNWR01000191">
    <property type="protein sequence ID" value="KAE9989358.1"/>
    <property type="molecule type" value="Genomic_DNA"/>
</dbReference>
<keyword evidence="1" id="KW-0472">Membrane</keyword>
<feature type="transmembrane region" description="Helical" evidence="1">
    <location>
        <begin position="145"/>
        <end position="165"/>
    </location>
</feature>
<reference evidence="4 6" key="1">
    <citation type="submission" date="2019-07" db="EMBL/GenBank/DDBJ databases">
        <title>Venturia inaequalis Genome Resource.</title>
        <authorList>
            <person name="Lichtner F.J."/>
        </authorList>
    </citation>
    <scope>NUCLEOTIDE SEQUENCE [LARGE SCALE GENOMIC DNA]</scope>
    <source>
        <strain evidence="3 5">120213</strain>
        <strain evidence="2">Bline_iso_100314</strain>
        <strain evidence="4 6">DMI_063113</strain>
    </source>
</reference>
<name>A0A8H3VLY3_VENIN</name>
<dbReference type="Proteomes" id="UP000490939">
    <property type="component" value="Unassembled WGS sequence"/>
</dbReference>
<evidence type="ECO:0000256" key="1">
    <source>
        <dbReference type="SAM" id="Phobius"/>
    </source>
</evidence>
<feature type="transmembrane region" description="Helical" evidence="1">
    <location>
        <begin position="213"/>
        <end position="237"/>
    </location>
</feature>
<keyword evidence="1" id="KW-0812">Transmembrane</keyword>
<proteinExistence type="predicted"/>
<feature type="transmembrane region" description="Helical" evidence="1">
    <location>
        <begin position="504"/>
        <end position="529"/>
    </location>
</feature>
<sequence length="628" mass="70957">MNTVRSASIAVPGQCNHIQGVSAIEAQRKTARILAVTEVSEYDYKLDISSVSGGAPTRNNTSETFVNREGGPKKSYYFPVDPEQPAWRPIVMRRPWITLLVFIALALSGLQEFLCRLSMRRAKGTPPKGILTFERAAKLTLWQYFAWKYMPTVVLLSYGIMWQAVDYEVKRLEPYYQLSKRVGATARDSLNQDYLTFTAYLVPFKAVRAKQWAVVYSSMATLFAGSLVPVLQSASICMLPDKKDRQVGHDKYVRMDPIWSRVLSGALLCVALFGVLLLNQLRRKSGLLSDPKGIAGIASMATKSHILNDFEGLDVAPNNVIHNQLRTRRYNLHKSSLWQGQYIKSEEKVQNVKEEHPHPCLLRLQAGIPFVTYILLVGASIPCFVFIEDAKFVSERVPFLLTALATGIKLGWGELDMNLRVIEPYYVLSRRNAPPRTLVMDYTGTVPGYYSLLAWRDGHYLLASVGFGSILTEILTVCVTSFSVDGRRFIAGNGGDDKSDGETFRSFWVSFALAMGIILYLVIMAYLVYKLRRHRFLPRQPGTIAGVLAFIHQSNMLDDFNDTERMDSRQMRQHLEKLGKTYALGWFNGRDGEDHCGVDQEPLVAPYKFGVDWKKGRVNNFGQDWSTY</sequence>
<feature type="transmembrane region" description="Helical" evidence="1">
    <location>
        <begin position="366"/>
        <end position="387"/>
    </location>
</feature>
<comment type="caution">
    <text evidence="4">The sequence shown here is derived from an EMBL/GenBank/DDBJ whole genome shotgun (WGS) entry which is preliminary data.</text>
</comment>
<accession>A0A8H3VLY3</accession>
<dbReference type="PANTHER" id="PTHR37544">
    <property type="entry name" value="SPRAY-RELATED"/>
    <property type="match status" value="1"/>
</dbReference>
<gene>
    <name evidence="2" type="ORF">BLS_006729</name>
    <name evidence="4" type="ORF">EG327_002835</name>
    <name evidence="3" type="ORF">EG328_005015</name>
</gene>
<dbReference type="PANTHER" id="PTHR37544:SF3">
    <property type="entry name" value="SPRAY"/>
    <property type="match status" value="1"/>
</dbReference>
<dbReference type="EMBL" id="WNWS01000027">
    <property type="protein sequence ID" value="KAE9986688.1"/>
    <property type="molecule type" value="Genomic_DNA"/>
</dbReference>
<dbReference type="InterPro" id="IPR021840">
    <property type="entry name" value="DUF3433"/>
</dbReference>
<evidence type="ECO:0000313" key="3">
    <source>
        <dbReference type="EMBL" id="KAE9986688.1"/>
    </source>
</evidence>
<evidence type="ECO:0000313" key="2">
    <source>
        <dbReference type="EMBL" id="KAE9985646.1"/>
    </source>
</evidence>
<evidence type="ECO:0000313" key="5">
    <source>
        <dbReference type="Proteomes" id="UP000447873"/>
    </source>
</evidence>
<evidence type="ECO:0000313" key="6">
    <source>
        <dbReference type="Proteomes" id="UP000490939"/>
    </source>
</evidence>
<organism evidence="4 6">
    <name type="scientific">Venturia inaequalis</name>
    <name type="common">Apple scab fungus</name>
    <dbReference type="NCBI Taxonomy" id="5025"/>
    <lineage>
        <taxon>Eukaryota</taxon>
        <taxon>Fungi</taxon>
        <taxon>Dikarya</taxon>
        <taxon>Ascomycota</taxon>
        <taxon>Pezizomycotina</taxon>
        <taxon>Dothideomycetes</taxon>
        <taxon>Pleosporomycetidae</taxon>
        <taxon>Venturiales</taxon>
        <taxon>Venturiaceae</taxon>
        <taxon>Venturia</taxon>
    </lineage>
</organism>